<feature type="compositionally biased region" description="Low complexity" evidence="1">
    <location>
        <begin position="152"/>
        <end position="167"/>
    </location>
</feature>
<accession>A0ABP9XUK3</accession>
<sequence>MLAKYISRPQSKPRKPPQPEFESMDDIKPLARGISTILKRPSSETKSQPDIQHASPINQWTDTVDRDDKINDDKSSQPEINSYSSSNDILSSTYTPHTKDRALDSVGLVKIAPAATRFNDIKSEAMVSWEEGVSLKLGYKSDAKKKPKEWLSQSEFFSDEPSSSSPSKNISPDWLPNTERTYAEATQQKKSPDRNTPDWALDEEVQTVPQNVLYGYNQGSWTPTAGAMTHQMRPMMVMSSPYMRAQPSILPASPRDTEYLR</sequence>
<evidence type="ECO:0000256" key="1">
    <source>
        <dbReference type="SAM" id="MobiDB-lite"/>
    </source>
</evidence>
<gene>
    <name evidence="2" type="ORF">HPULCUR_003867</name>
</gene>
<dbReference type="Proteomes" id="UP001476247">
    <property type="component" value="Unassembled WGS sequence"/>
</dbReference>
<name>A0ABP9XUK3_9FUNG</name>
<feature type="compositionally biased region" description="Polar residues" evidence="1">
    <location>
        <begin position="44"/>
        <end position="62"/>
    </location>
</feature>
<feature type="compositionally biased region" description="Low complexity" evidence="1">
    <location>
        <begin position="80"/>
        <end position="95"/>
    </location>
</feature>
<organism evidence="2 3">
    <name type="scientific">Helicostylum pulchrum</name>
    <dbReference type="NCBI Taxonomy" id="562976"/>
    <lineage>
        <taxon>Eukaryota</taxon>
        <taxon>Fungi</taxon>
        <taxon>Fungi incertae sedis</taxon>
        <taxon>Mucoromycota</taxon>
        <taxon>Mucoromycotina</taxon>
        <taxon>Mucoromycetes</taxon>
        <taxon>Mucorales</taxon>
        <taxon>Mucorineae</taxon>
        <taxon>Mucoraceae</taxon>
        <taxon>Helicostylum</taxon>
    </lineage>
</organism>
<evidence type="ECO:0000313" key="2">
    <source>
        <dbReference type="EMBL" id="GAA5798463.1"/>
    </source>
</evidence>
<feature type="region of interest" description="Disordered" evidence="1">
    <location>
        <begin position="1"/>
        <end position="105"/>
    </location>
</feature>
<evidence type="ECO:0000313" key="3">
    <source>
        <dbReference type="Proteomes" id="UP001476247"/>
    </source>
</evidence>
<keyword evidence="3" id="KW-1185">Reference proteome</keyword>
<dbReference type="EMBL" id="BAABUJ010000010">
    <property type="protein sequence ID" value="GAA5798463.1"/>
    <property type="molecule type" value="Genomic_DNA"/>
</dbReference>
<feature type="compositionally biased region" description="Basic and acidic residues" evidence="1">
    <location>
        <begin position="63"/>
        <end position="76"/>
    </location>
</feature>
<feature type="region of interest" description="Disordered" evidence="1">
    <location>
        <begin position="150"/>
        <end position="198"/>
    </location>
</feature>
<comment type="caution">
    <text evidence="2">The sequence shown here is derived from an EMBL/GenBank/DDBJ whole genome shotgun (WGS) entry which is preliminary data.</text>
</comment>
<feature type="compositionally biased region" description="Polar residues" evidence="1">
    <location>
        <begin position="178"/>
        <end position="189"/>
    </location>
</feature>
<reference evidence="2 3" key="1">
    <citation type="submission" date="2024-04" db="EMBL/GenBank/DDBJ databases">
        <title>genome sequences of Mucor flavus KT1a and Helicostylum pulchrum KT1b strains isolation_sourced from the surface of a dry-aged beef.</title>
        <authorList>
            <person name="Toyotome T."/>
            <person name="Hosono M."/>
            <person name="Torimaru M."/>
            <person name="Fukuda K."/>
            <person name="Mikami N."/>
        </authorList>
    </citation>
    <scope>NUCLEOTIDE SEQUENCE [LARGE SCALE GENOMIC DNA]</scope>
    <source>
        <strain evidence="2 3">KT1b</strain>
    </source>
</reference>
<proteinExistence type="predicted"/>
<protein>
    <submittedName>
        <fullName evidence="2">Uncharacterized protein</fullName>
    </submittedName>
</protein>